<organism evidence="10 11">
    <name type="scientific">Microbacterium laevaniformans</name>
    <dbReference type="NCBI Taxonomy" id="36807"/>
    <lineage>
        <taxon>Bacteria</taxon>
        <taxon>Bacillati</taxon>
        <taxon>Actinomycetota</taxon>
        <taxon>Actinomycetes</taxon>
        <taxon>Micrococcales</taxon>
        <taxon>Microbacteriaceae</taxon>
        <taxon>Microbacterium</taxon>
    </lineage>
</organism>
<evidence type="ECO:0000256" key="1">
    <source>
        <dbReference type="ARBA" id="ARBA00012513"/>
    </source>
</evidence>
<keyword evidence="5 10" id="KW-0418">Kinase</keyword>
<evidence type="ECO:0000256" key="8">
    <source>
        <dbReference type="SAM" id="MobiDB-lite"/>
    </source>
</evidence>
<dbReference type="InterPro" id="IPR011009">
    <property type="entry name" value="Kinase-like_dom_sf"/>
</dbReference>
<accession>A0A150HFZ1</accession>
<dbReference type="STRING" id="36807.Mlaev_00895"/>
<feature type="region of interest" description="Disordered" evidence="8">
    <location>
        <begin position="345"/>
        <end position="415"/>
    </location>
</feature>
<evidence type="ECO:0000259" key="9">
    <source>
        <dbReference type="PROSITE" id="PS50011"/>
    </source>
</evidence>
<evidence type="ECO:0000256" key="4">
    <source>
        <dbReference type="ARBA" id="ARBA00022741"/>
    </source>
</evidence>
<evidence type="ECO:0000256" key="7">
    <source>
        <dbReference type="PROSITE-ProRule" id="PRU10141"/>
    </source>
</evidence>
<comment type="caution">
    <text evidence="10">The sequence shown here is derived from an EMBL/GenBank/DDBJ whole genome shotgun (WGS) entry which is preliminary data.</text>
</comment>
<dbReference type="PROSITE" id="PS00108">
    <property type="entry name" value="PROTEIN_KINASE_ST"/>
    <property type="match status" value="1"/>
</dbReference>
<gene>
    <name evidence="10" type="primary">pknA_1</name>
    <name evidence="10" type="ORF">Mlaev_00895</name>
</gene>
<dbReference type="Pfam" id="PF00069">
    <property type="entry name" value="Pkinase"/>
    <property type="match status" value="1"/>
</dbReference>
<keyword evidence="3 10" id="KW-0808">Transferase</keyword>
<sequence>MDDQTPDVDAGTVLDERYRIDALIGTGGMSRVYAAQDLLLGRTVAIKIITATGDDLDAGQRVRVETAALAALTHPNLVVLHDARLTGPGPRYLVMERVDGPSLSSRLADGPMTDAEVARIAGELADALSAVHAAGVVHRDIKPSNILLAPGATPNRPPRAKLADFGIAHLLGSDRITQPGTLIGTAAYLSPEVALGHAPAPASDVYSLGLVLLEALTGTRAFPSAQGAAQVLARLAQDPTVPDHLSPLWAELLPAMLSRDPAARPSAAAISDTLAAPPRRAGDDETRVLAAPAPPAEPAAAAAARFAPATPSALPWWRRTGVLVGAGAAVAAVVIALAAWSGLSGAHTVQPSPTGVVDTTPTPAATEANTVSNPEEAPATPVAPKDKGKDKGGPGGNNGGNNGGGKGGGPGKGGD</sequence>
<evidence type="ECO:0000256" key="3">
    <source>
        <dbReference type="ARBA" id="ARBA00022679"/>
    </source>
</evidence>
<dbReference type="EC" id="2.7.11.1" evidence="1"/>
<keyword evidence="11" id="KW-1185">Reference proteome</keyword>
<keyword evidence="6 7" id="KW-0067">ATP-binding</keyword>
<dbReference type="CDD" id="cd14014">
    <property type="entry name" value="STKc_PknB_like"/>
    <property type="match status" value="1"/>
</dbReference>
<dbReference type="AlphaFoldDB" id="A0A150HFZ1"/>
<dbReference type="PANTHER" id="PTHR43289">
    <property type="entry name" value="MITOGEN-ACTIVATED PROTEIN KINASE KINASE KINASE 20-RELATED"/>
    <property type="match status" value="1"/>
</dbReference>
<evidence type="ECO:0000256" key="5">
    <source>
        <dbReference type="ARBA" id="ARBA00022777"/>
    </source>
</evidence>
<dbReference type="Gene3D" id="1.10.510.10">
    <property type="entry name" value="Transferase(Phosphotransferase) domain 1"/>
    <property type="match status" value="1"/>
</dbReference>
<dbReference type="PATRIC" id="fig|36807.3.peg.919"/>
<reference evidence="10 11" key="1">
    <citation type="submission" date="2016-01" db="EMBL/GenBank/DDBJ databases">
        <title>Draft genome sequences of Microbacterium laevaniformans LCDC 91-0039 and the type strain of Microbacterium hominis LCDC 84-209.</title>
        <authorList>
            <person name="Bernier A.-M."/>
            <person name="Bernard K."/>
        </authorList>
    </citation>
    <scope>NUCLEOTIDE SEQUENCE [LARGE SCALE GENOMIC DNA]</scope>
    <source>
        <strain evidence="10 11">LCDC 91-0039</strain>
    </source>
</reference>
<dbReference type="Proteomes" id="UP000075357">
    <property type="component" value="Unassembled WGS sequence"/>
</dbReference>
<feature type="compositionally biased region" description="Low complexity" evidence="8">
    <location>
        <begin position="353"/>
        <end position="371"/>
    </location>
</feature>
<dbReference type="RefSeq" id="WP_061682260.1">
    <property type="nucleotide sequence ID" value="NZ_LRAD01000024.1"/>
</dbReference>
<feature type="domain" description="Protein kinase" evidence="9">
    <location>
        <begin position="18"/>
        <end position="274"/>
    </location>
</feature>
<name>A0A150HFZ1_9MICO</name>
<evidence type="ECO:0000313" key="10">
    <source>
        <dbReference type="EMBL" id="KXZ61029.1"/>
    </source>
</evidence>
<feature type="compositionally biased region" description="Gly residues" evidence="8">
    <location>
        <begin position="393"/>
        <end position="415"/>
    </location>
</feature>
<feature type="binding site" evidence="7">
    <location>
        <position position="47"/>
    </location>
    <ligand>
        <name>ATP</name>
        <dbReference type="ChEBI" id="CHEBI:30616"/>
    </ligand>
</feature>
<dbReference type="EMBL" id="LRAD01000024">
    <property type="protein sequence ID" value="KXZ61029.1"/>
    <property type="molecule type" value="Genomic_DNA"/>
</dbReference>
<dbReference type="PROSITE" id="PS50011">
    <property type="entry name" value="PROTEIN_KINASE_DOM"/>
    <property type="match status" value="1"/>
</dbReference>
<evidence type="ECO:0000313" key="11">
    <source>
        <dbReference type="Proteomes" id="UP000075357"/>
    </source>
</evidence>
<evidence type="ECO:0000256" key="2">
    <source>
        <dbReference type="ARBA" id="ARBA00022527"/>
    </source>
</evidence>
<dbReference type="PANTHER" id="PTHR43289:SF6">
    <property type="entry name" value="SERINE_THREONINE-PROTEIN KINASE NEKL-3"/>
    <property type="match status" value="1"/>
</dbReference>
<dbReference type="InterPro" id="IPR017441">
    <property type="entry name" value="Protein_kinase_ATP_BS"/>
</dbReference>
<dbReference type="InterPro" id="IPR008271">
    <property type="entry name" value="Ser/Thr_kinase_AS"/>
</dbReference>
<dbReference type="PROSITE" id="PS00107">
    <property type="entry name" value="PROTEIN_KINASE_ATP"/>
    <property type="match status" value="1"/>
</dbReference>
<dbReference type="Gene3D" id="3.30.200.20">
    <property type="entry name" value="Phosphorylase Kinase, domain 1"/>
    <property type="match status" value="1"/>
</dbReference>
<keyword evidence="4 7" id="KW-0547">Nucleotide-binding</keyword>
<protein>
    <recommendedName>
        <fullName evidence="1">non-specific serine/threonine protein kinase</fullName>
        <ecNumber evidence="1">2.7.11.1</ecNumber>
    </recommendedName>
</protein>
<dbReference type="GO" id="GO:0005524">
    <property type="term" value="F:ATP binding"/>
    <property type="evidence" value="ECO:0007669"/>
    <property type="project" value="UniProtKB-UniRule"/>
</dbReference>
<proteinExistence type="predicted"/>
<dbReference type="GO" id="GO:0004674">
    <property type="term" value="F:protein serine/threonine kinase activity"/>
    <property type="evidence" value="ECO:0007669"/>
    <property type="project" value="UniProtKB-KW"/>
</dbReference>
<dbReference type="SUPFAM" id="SSF56112">
    <property type="entry name" value="Protein kinase-like (PK-like)"/>
    <property type="match status" value="1"/>
</dbReference>
<dbReference type="InterPro" id="IPR000719">
    <property type="entry name" value="Prot_kinase_dom"/>
</dbReference>
<evidence type="ECO:0000256" key="6">
    <source>
        <dbReference type="ARBA" id="ARBA00022840"/>
    </source>
</evidence>
<keyword evidence="2" id="KW-0723">Serine/threonine-protein kinase</keyword>
<dbReference type="SMART" id="SM00220">
    <property type="entry name" value="S_TKc"/>
    <property type="match status" value="1"/>
</dbReference>